<protein>
    <submittedName>
        <fullName evidence="11">EmrB/QacA subfamily drug resistance transporter</fullName>
    </submittedName>
    <submittedName>
        <fullName evidence="10">MFS transporter</fullName>
    </submittedName>
</protein>
<dbReference type="PANTHER" id="PTHR42718:SF42">
    <property type="entry name" value="EXPORT PROTEIN"/>
    <property type="match status" value="1"/>
</dbReference>
<evidence type="ECO:0000256" key="7">
    <source>
        <dbReference type="ARBA" id="ARBA00023136"/>
    </source>
</evidence>
<dbReference type="Gene3D" id="1.20.1720.10">
    <property type="entry name" value="Multidrug resistance protein D"/>
    <property type="match status" value="1"/>
</dbReference>
<dbReference type="GO" id="GO:0005886">
    <property type="term" value="C:plasma membrane"/>
    <property type="evidence" value="ECO:0007669"/>
    <property type="project" value="UniProtKB-SubCell"/>
</dbReference>
<name>A0A511F7T6_9CELL</name>
<dbReference type="AlphaFoldDB" id="A0A511F7T6"/>
<dbReference type="PANTHER" id="PTHR42718">
    <property type="entry name" value="MAJOR FACILITATOR SUPERFAMILY MULTIDRUG TRANSPORTER MFSC"/>
    <property type="match status" value="1"/>
</dbReference>
<proteinExistence type="inferred from homology"/>
<feature type="transmembrane region" description="Helical" evidence="8">
    <location>
        <begin position="45"/>
        <end position="64"/>
    </location>
</feature>
<evidence type="ECO:0000313" key="10">
    <source>
        <dbReference type="EMBL" id="GEL45310.1"/>
    </source>
</evidence>
<gene>
    <name evidence="10" type="ORF">CHO01_04260</name>
    <name evidence="11" type="ORF">HNR08_002141</name>
</gene>
<feature type="transmembrane region" description="Helical" evidence="8">
    <location>
        <begin position="354"/>
        <end position="375"/>
    </location>
</feature>
<dbReference type="InterPro" id="IPR004638">
    <property type="entry name" value="EmrB-like"/>
</dbReference>
<feature type="transmembrane region" description="Helical" evidence="8">
    <location>
        <begin position="328"/>
        <end position="348"/>
    </location>
</feature>
<feature type="transmembrane region" description="Helical" evidence="8">
    <location>
        <begin position="454"/>
        <end position="473"/>
    </location>
</feature>
<feature type="transmembrane region" description="Helical" evidence="8">
    <location>
        <begin position="299"/>
        <end position="316"/>
    </location>
</feature>
<dbReference type="RefSeq" id="WP_146832820.1">
    <property type="nucleotide sequence ID" value="NZ_BJVQ01000003.1"/>
</dbReference>
<dbReference type="GO" id="GO:0022857">
    <property type="term" value="F:transmembrane transporter activity"/>
    <property type="evidence" value="ECO:0007669"/>
    <property type="project" value="InterPro"/>
</dbReference>
<evidence type="ECO:0000313" key="11">
    <source>
        <dbReference type="EMBL" id="MBB5473405.1"/>
    </source>
</evidence>
<feature type="transmembrane region" description="Helical" evidence="8">
    <location>
        <begin position="196"/>
        <end position="213"/>
    </location>
</feature>
<evidence type="ECO:0000256" key="1">
    <source>
        <dbReference type="ARBA" id="ARBA00004651"/>
    </source>
</evidence>
<feature type="transmembrane region" description="Helical" evidence="8">
    <location>
        <begin position="225"/>
        <end position="241"/>
    </location>
</feature>
<dbReference type="Proteomes" id="UP000321723">
    <property type="component" value="Unassembled WGS sequence"/>
</dbReference>
<comment type="caution">
    <text evidence="10">The sequence shown here is derived from an EMBL/GenBank/DDBJ whole genome shotgun (WGS) entry which is preliminary data.</text>
</comment>
<reference evidence="10 12" key="1">
    <citation type="submission" date="2019-07" db="EMBL/GenBank/DDBJ databases">
        <title>Whole genome shotgun sequence of Cellulomonas hominis NBRC 16055.</title>
        <authorList>
            <person name="Hosoyama A."/>
            <person name="Uohara A."/>
            <person name="Ohji S."/>
            <person name="Ichikawa N."/>
        </authorList>
    </citation>
    <scope>NUCLEOTIDE SEQUENCE [LARGE SCALE GENOMIC DNA]</scope>
    <source>
        <strain evidence="10 12">NBRC 16055</strain>
    </source>
</reference>
<dbReference type="EMBL" id="BJVQ01000003">
    <property type="protein sequence ID" value="GEL45310.1"/>
    <property type="molecule type" value="Genomic_DNA"/>
</dbReference>
<dbReference type="SUPFAM" id="SSF103473">
    <property type="entry name" value="MFS general substrate transporter"/>
    <property type="match status" value="1"/>
</dbReference>
<evidence type="ECO:0000256" key="5">
    <source>
        <dbReference type="ARBA" id="ARBA00022692"/>
    </source>
</evidence>
<evidence type="ECO:0000256" key="6">
    <source>
        <dbReference type="ARBA" id="ARBA00022989"/>
    </source>
</evidence>
<organism evidence="10 12">
    <name type="scientific">Cellulomonas hominis</name>
    <dbReference type="NCBI Taxonomy" id="156981"/>
    <lineage>
        <taxon>Bacteria</taxon>
        <taxon>Bacillati</taxon>
        <taxon>Actinomycetota</taxon>
        <taxon>Actinomycetes</taxon>
        <taxon>Micrococcales</taxon>
        <taxon>Cellulomonadaceae</taxon>
        <taxon>Cellulomonas</taxon>
    </lineage>
</organism>
<comment type="similarity">
    <text evidence="2">Belongs to the major facilitator superfamily. EmrB family.</text>
</comment>
<keyword evidence="3" id="KW-0813">Transport</keyword>
<feature type="transmembrane region" description="Helical" evidence="8">
    <location>
        <begin position="164"/>
        <end position="184"/>
    </location>
</feature>
<keyword evidence="4" id="KW-1003">Cell membrane</keyword>
<evidence type="ECO:0000313" key="13">
    <source>
        <dbReference type="Proteomes" id="UP000564629"/>
    </source>
</evidence>
<evidence type="ECO:0000256" key="4">
    <source>
        <dbReference type="ARBA" id="ARBA00022475"/>
    </source>
</evidence>
<dbReference type="Gene3D" id="1.20.1250.20">
    <property type="entry name" value="MFS general substrate transporter like domains"/>
    <property type="match status" value="1"/>
</dbReference>
<dbReference type="InterPro" id="IPR020846">
    <property type="entry name" value="MFS_dom"/>
</dbReference>
<evidence type="ECO:0000256" key="8">
    <source>
        <dbReference type="SAM" id="Phobius"/>
    </source>
</evidence>
<accession>A0A511F7T6</accession>
<feature type="transmembrane region" description="Helical" evidence="8">
    <location>
        <begin position="12"/>
        <end position="39"/>
    </location>
</feature>
<dbReference type="CDD" id="cd17503">
    <property type="entry name" value="MFS_LmrB_MDR_like"/>
    <property type="match status" value="1"/>
</dbReference>
<sequence length="492" mass="50993">MSDTVRPWPALWALVVGFFMILVDTTIVSVANPAVMAGLHTDIDAVIWVTSAYLLTYAAPLLVTGRLGDRFGPKPVYLTGLTVFTLASAACGLSGSIGALIAARAFQGLGAALMTPQTMAVITRLFPPDSRGKAMSLWGATAGVATLVGPILGGVLVDGLGWEWIFFVNVPVGIVAFVLAWRLVPRLETHAHTFDVVGVLLSAVGMFLLVFGIQEGQSYDWGPAVWGLIAAGVVVLGLFLVHQARMRGEPLLPLGLFRDRNFALANGAISALGFVVTGMSLPLVFFYQLVLGFSPTRSALMLAPMAVMTLVLSPVIGRRVDTTNPRNIALAGMLLQAVALVWFALWLTPDPDRWARLLLPSALLGVASACLWSPISSVATRNLPRQQAGAGSGVFNTTRQIGSVLGSAAIAALIQARLVAELGAGAAGSTGAAEAAGALPDAVKHGFASAMGQSLLLPAAVAVVGAVVVAFFAPPRRTPAEAPTPAGAVPQA</sequence>
<dbReference type="OrthoDB" id="7375466at2"/>
<evidence type="ECO:0000256" key="3">
    <source>
        <dbReference type="ARBA" id="ARBA00022448"/>
    </source>
</evidence>
<feature type="transmembrane region" description="Helical" evidence="8">
    <location>
        <begin position="134"/>
        <end position="152"/>
    </location>
</feature>
<feature type="domain" description="Major facilitator superfamily (MFS) profile" evidence="9">
    <location>
        <begin position="10"/>
        <end position="477"/>
    </location>
</feature>
<keyword evidence="7 8" id="KW-0472">Membrane</keyword>
<comment type="subcellular location">
    <subcellularLocation>
        <location evidence="1">Cell membrane</location>
        <topology evidence="1">Multi-pass membrane protein</topology>
    </subcellularLocation>
</comment>
<keyword evidence="5 8" id="KW-0812">Transmembrane</keyword>
<reference evidence="11 13" key="2">
    <citation type="submission" date="2020-08" db="EMBL/GenBank/DDBJ databases">
        <title>Sequencing the genomes of 1000 actinobacteria strains.</title>
        <authorList>
            <person name="Klenk H.-P."/>
        </authorList>
    </citation>
    <scope>NUCLEOTIDE SEQUENCE [LARGE SCALE GENOMIC DNA]</scope>
    <source>
        <strain evidence="11 13">DSM 9581</strain>
    </source>
</reference>
<dbReference type="Pfam" id="PF07690">
    <property type="entry name" value="MFS_1"/>
    <property type="match status" value="1"/>
</dbReference>
<evidence type="ECO:0000259" key="9">
    <source>
        <dbReference type="PROSITE" id="PS50850"/>
    </source>
</evidence>
<dbReference type="FunFam" id="1.20.1720.10:FF:000021">
    <property type="entry name" value="Drug resistance transporter, EmrB/QacA subfamily"/>
    <property type="match status" value="1"/>
</dbReference>
<dbReference type="InterPro" id="IPR011701">
    <property type="entry name" value="MFS"/>
</dbReference>
<dbReference type="EMBL" id="JACHDN010000001">
    <property type="protein sequence ID" value="MBB5473405.1"/>
    <property type="molecule type" value="Genomic_DNA"/>
</dbReference>
<evidence type="ECO:0000256" key="2">
    <source>
        <dbReference type="ARBA" id="ARBA00008537"/>
    </source>
</evidence>
<keyword evidence="6 8" id="KW-1133">Transmembrane helix</keyword>
<dbReference type="NCBIfam" id="TIGR00711">
    <property type="entry name" value="efflux_EmrB"/>
    <property type="match status" value="1"/>
</dbReference>
<feature type="transmembrane region" description="Helical" evidence="8">
    <location>
        <begin position="262"/>
        <end position="287"/>
    </location>
</feature>
<dbReference type="InterPro" id="IPR036259">
    <property type="entry name" value="MFS_trans_sf"/>
</dbReference>
<evidence type="ECO:0000313" key="12">
    <source>
        <dbReference type="Proteomes" id="UP000321723"/>
    </source>
</evidence>
<keyword evidence="12" id="KW-1185">Reference proteome</keyword>
<dbReference type="Proteomes" id="UP000564629">
    <property type="component" value="Unassembled WGS sequence"/>
</dbReference>
<feature type="transmembrane region" description="Helical" evidence="8">
    <location>
        <begin position="76"/>
        <end position="103"/>
    </location>
</feature>
<dbReference type="PROSITE" id="PS50850">
    <property type="entry name" value="MFS"/>
    <property type="match status" value="1"/>
</dbReference>